<keyword evidence="4" id="KW-1185">Reference proteome</keyword>
<dbReference type="PANTHER" id="PTHR23088:SF27">
    <property type="entry name" value="DEAMINATED GLUTATHIONE AMIDASE"/>
    <property type="match status" value="1"/>
</dbReference>
<dbReference type="KEGG" id="kbs:EPA93_13530"/>
<sequence length="303" mass="34247">MDRLRIALLQIAACGNDQAANLEKGVYFCKEAARLGAEIIVFPEMWNIGYQGYLRTQPEAHELWMQQAIGPGSSFVQAFCALARQLKVNVALTYLEKWQDMPRNSVSLITKEGKIALTYAKVHTCDFNVHMGQYMVPEASCAPGDDFFVCELDTQVGAVQIGLMICYDREFPESSRILMLKGAEIVLTPNACWLDDLRLHQFQARAFENMTGMAMANYPAPGHYNGRSVAFDVDGSCLVEAGENEGIVIAEFDLGRLRSWRAEHIWGNAFRRPHRYQELLSPEVRQPFSRLNGLGQLFERQNR</sequence>
<dbReference type="SUPFAM" id="SSF56317">
    <property type="entry name" value="Carbon-nitrogen hydrolase"/>
    <property type="match status" value="1"/>
</dbReference>
<dbReference type="RefSeq" id="WP_129888033.1">
    <property type="nucleotide sequence ID" value="NZ_CP035758.1"/>
</dbReference>
<dbReference type="Pfam" id="PF00795">
    <property type="entry name" value="CN_hydrolase"/>
    <property type="match status" value="1"/>
</dbReference>
<organism evidence="3 4">
    <name type="scientific">Ktedonosporobacter rubrisoli</name>
    <dbReference type="NCBI Taxonomy" id="2509675"/>
    <lineage>
        <taxon>Bacteria</taxon>
        <taxon>Bacillati</taxon>
        <taxon>Chloroflexota</taxon>
        <taxon>Ktedonobacteria</taxon>
        <taxon>Ktedonobacterales</taxon>
        <taxon>Ktedonosporobacteraceae</taxon>
        <taxon>Ktedonosporobacter</taxon>
    </lineage>
</organism>
<reference evidence="3 4" key="1">
    <citation type="submission" date="2019-01" db="EMBL/GenBank/DDBJ databases">
        <title>Ktedonosporobacter rubrisoli SCAWS-G2.</title>
        <authorList>
            <person name="Huang Y."/>
            <person name="Yan B."/>
        </authorList>
    </citation>
    <scope>NUCLEOTIDE SEQUENCE [LARGE SCALE GENOMIC DNA]</scope>
    <source>
        <strain evidence="3 4">SCAWS-G2</strain>
    </source>
</reference>
<dbReference type="OrthoDB" id="9811121at2"/>
<name>A0A4P6JNS2_KTERU</name>
<proteinExistence type="inferred from homology"/>
<evidence type="ECO:0000259" key="2">
    <source>
        <dbReference type="PROSITE" id="PS50263"/>
    </source>
</evidence>
<evidence type="ECO:0000313" key="3">
    <source>
        <dbReference type="EMBL" id="QBD76969.1"/>
    </source>
</evidence>
<dbReference type="PROSITE" id="PS50263">
    <property type="entry name" value="CN_HYDROLASE"/>
    <property type="match status" value="1"/>
</dbReference>
<keyword evidence="3" id="KW-0378">Hydrolase</keyword>
<dbReference type="PANTHER" id="PTHR23088">
    <property type="entry name" value="NITRILASE-RELATED"/>
    <property type="match status" value="1"/>
</dbReference>
<dbReference type="EMBL" id="CP035758">
    <property type="protein sequence ID" value="QBD76969.1"/>
    <property type="molecule type" value="Genomic_DNA"/>
</dbReference>
<dbReference type="CDD" id="cd07197">
    <property type="entry name" value="nitrilase"/>
    <property type="match status" value="1"/>
</dbReference>
<dbReference type="InterPro" id="IPR036526">
    <property type="entry name" value="C-N_Hydrolase_sf"/>
</dbReference>
<dbReference type="GO" id="GO:0016787">
    <property type="term" value="F:hydrolase activity"/>
    <property type="evidence" value="ECO:0007669"/>
    <property type="project" value="UniProtKB-KW"/>
</dbReference>
<evidence type="ECO:0000313" key="4">
    <source>
        <dbReference type="Proteomes" id="UP000290365"/>
    </source>
</evidence>
<gene>
    <name evidence="3" type="ORF">EPA93_13530</name>
</gene>
<comment type="similarity">
    <text evidence="1">Belongs to the carbon-nitrogen hydrolase superfamily. NIT1/NIT2 family.</text>
</comment>
<dbReference type="AlphaFoldDB" id="A0A4P6JNS2"/>
<dbReference type="Proteomes" id="UP000290365">
    <property type="component" value="Chromosome"/>
</dbReference>
<dbReference type="Gene3D" id="3.60.110.10">
    <property type="entry name" value="Carbon-nitrogen hydrolase"/>
    <property type="match status" value="1"/>
</dbReference>
<feature type="domain" description="CN hydrolase" evidence="2">
    <location>
        <begin position="4"/>
        <end position="254"/>
    </location>
</feature>
<dbReference type="InterPro" id="IPR003010">
    <property type="entry name" value="C-N_Hydrolase"/>
</dbReference>
<accession>A0A4P6JNS2</accession>
<evidence type="ECO:0000256" key="1">
    <source>
        <dbReference type="ARBA" id="ARBA00010613"/>
    </source>
</evidence>
<protein>
    <submittedName>
        <fullName evidence="3">Carbon-nitrogen hydrolase family protein</fullName>
    </submittedName>
</protein>